<keyword evidence="3" id="KW-1185">Reference proteome</keyword>
<protein>
    <submittedName>
        <fullName evidence="2">Uncharacterized protein</fullName>
    </submittedName>
</protein>
<feature type="region of interest" description="Disordered" evidence="1">
    <location>
        <begin position="149"/>
        <end position="180"/>
    </location>
</feature>
<proteinExistence type="predicted"/>
<dbReference type="AlphaFoldDB" id="A0A9P6WTX3"/>
<name>A0A9P6WTX3_RHIOR</name>
<reference evidence="2" key="1">
    <citation type="journal article" date="2020" name="Microb. Genom.">
        <title>Genetic diversity of clinical and environmental Mucorales isolates obtained from an investigation of mucormycosis cases among solid organ transplant recipients.</title>
        <authorList>
            <person name="Nguyen M.H."/>
            <person name="Kaul D."/>
            <person name="Muto C."/>
            <person name="Cheng S.J."/>
            <person name="Richter R.A."/>
            <person name="Bruno V.M."/>
            <person name="Liu G."/>
            <person name="Beyhan S."/>
            <person name="Sundermann A.J."/>
            <person name="Mounaud S."/>
            <person name="Pasculle A.W."/>
            <person name="Nierman W.C."/>
            <person name="Driscoll E."/>
            <person name="Cumbie R."/>
            <person name="Clancy C.J."/>
            <person name="Dupont C.L."/>
        </authorList>
    </citation>
    <scope>NUCLEOTIDE SEQUENCE</scope>
    <source>
        <strain evidence="2">GL11</strain>
    </source>
</reference>
<dbReference type="EMBL" id="JAANQT010007485">
    <property type="protein sequence ID" value="KAG1286790.1"/>
    <property type="molecule type" value="Genomic_DNA"/>
</dbReference>
<evidence type="ECO:0000313" key="3">
    <source>
        <dbReference type="Proteomes" id="UP000716291"/>
    </source>
</evidence>
<gene>
    <name evidence="2" type="ORF">G6F64_014171</name>
</gene>
<accession>A0A9P6WTX3</accession>
<feature type="compositionally biased region" description="Polar residues" evidence="1">
    <location>
        <begin position="159"/>
        <end position="174"/>
    </location>
</feature>
<sequence length="180" mass="19422">MGGVVRRGRRLAAIAVAAQVRGHARAVPRQFGPYAVPDGMRLRMAVQQQQRRPRPVDARGDFNAIALDAAHGQVEECGHGYCLLLRLLVPGVQAVAHRARHVLHPGMARPVGGFEAFHLGQLGQRRTHHVLALREHAAMPFGQATRLPPARSVLDTRASKASTSAGGRLTSSRPLLTALK</sequence>
<organism evidence="2 3">
    <name type="scientific">Rhizopus oryzae</name>
    <name type="common">Mucormycosis agent</name>
    <name type="synonym">Rhizopus arrhizus var. delemar</name>
    <dbReference type="NCBI Taxonomy" id="64495"/>
    <lineage>
        <taxon>Eukaryota</taxon>
        <taxon>Fungi</taxon>
        <taxon>Fungi incertae sedis</taxon>
        <taxon>Mucoromycota</taxon>
        <taxon>Mucoromycotina</taxon>
        <taxon>Mucoromycetes</taxon>
        <taxon>Mucorales</taxon>
        <taxon>Mucorineae</taxon>
        <taxon>Rhizopodaceae</taxon>
        <taxon>Rhizopus</taxon>
    </lineage>
</organism>
<dbReference type="Proteomes" id="UP000716291">
    <property type="component" value="Unassembled WGS sequence"/>
</dbReference>
<evidence type="ECO:0000256" key="1">
    <source>
        <dbReference type="SAM" id="MobiDB-lite"/>
    </source>
</evidence>
<evidence type="ECO:0000313" key="2">
    <source>
        <dbReference type="EMBL" id="KAG1286790.1"/>
    </source>
</evidence>
<comment type="caution">
    <text evidence="2">The sequence shown here is derived from an EMBL/GenBank/DDBJ whole genome shotgun (WGS) entry which is preliminary data.</text>
</comment>